<evidence type="ECO:0000313" key="2">
    <source>
        <dbReference type="Proteomes" id="UP000654345"/>
    </source>
</evidence>
<keyword evidence="2" id="KW-1185">Reference proteome</keyword>
<accession>A0ABQ3UXB9</accession>
<gene>
    <name evidence="1" type="ORF">KSB_59990</name>
</gene>
<dbReference type="InterPro" id="IPR008257">
    <property type="entry name" value="Pept_M19"/>
</dbReference>
<dbReference type="Gene3D" id="3.20.20.140">
    <property type="entry name" value="Metal-dependent hydrolases"/>
    <property type="match status" value="1"/>
</dbReference>
<proteinExistence type="predicted"/>
<dbReference type="SUPFAM" id="SSF51556">
    <property type="entry name" value="Metallo-dependent hydrolases"/>
    <property type="match status" value="1"/>
</dbReference>
<evidence type="ECO:0000313" key="1">
    <source>
        <dbReference type="EMBL" id="GHO57524.1"/>
    </source>
</evidence>
<evidence type="ECO:0008006" key="3">
    <source>
        <dbReference type="Google" id="ProtNLM"/>
    </source>
</evidence>
<comment type="caution">
    <text evidence="1">The sequence shown here is derived from an EMBL/GenBank/DDBJ whole genome shotgun (WGS) entry which is preliminary data.</text>
</comment>
<sequence>MLGLVTAPWNAVLARPLGSHTHVSIVSRDLSFWKAEGRAFAQQPIFGDKFSTSQVKPGLVPLGGDYWDGPYPVGNLSNYWLSTENEHTGSLTSHEFAIDANYPWFSFQISGHTDLKTHRLELLVRVTATNVGTFATQTSSYPLVTVPGQGKFYRIYQATGHGTEIMRQEVLNVGWLAGEPIRVRIIDNSTLGHINISDIHFLAEAPQVAVNGGAVNTPLWGWADIHTHPAANLAFGSAIFWGQPDGPIDQALAWCSPLHGADGTGIVSNTGPLMAAAEQKGYGIDIGHGVGGFPLFDGWPKFTTIIHQQMYIDWLKRSYQGGLRLIVAHAVNNEALANAFNAPRAYDDITMVEVQIAALKALASRHSDWMEIAYTPADARRIIGENKLVIVLGIEVDTLGGFGDSNTCVDADVLAYLQHVYHDLGVRHLFPIHVANNAFGGTQMYMELFNVDNHYLRGKYYEVEDGSATGVQFRLGEDTEAAVTIERDLGVYNPPDYSKIPGGHVNRAGLTTHGNYMIQAMMSLGIIIDVDHMSQKSVDGVLGLAELYNYPVVLGHTGFRELSWQRGTETNNSHKYAHEGLKTAATIQRIRNLGGVIAPITNQDDIRPVSDVIPSLTAKVNNDCAGSTKTWAQSYLYAITHMGGQGVAIGTDVNGFARFPAPRFGMNAGYNLDYNISGYGPDTIRKPLRAQQVAAQSNGVHYNAPIISPRHYRFEGVLLGDVYNTTDQDIWQAMGLYNAGLNPWTNDTIPDATRPALNFAKGFFATSKSQLDILPDPLDLNSPFEEKTAFLVKTGQQPSSSDARQVRDLYPKVLAIWQRWQAMQGNNTPLTRSYAGQRDFDINIDGVAHYGMLPDMLQDLKNVGLTDTDLIPLFRSANDYIVMWEKCEQQKQQIQI</sequence>
<reference evidence="1 2" key="1">
    <citation type="journal article" date="2021" name="Int. J. Syst. Evol. Microbiol.">
        <title>Reticulibacter mediterranei gen. nov., sp. nov., within the new family Reticulibacteraceae fam. nov., and Ktedonospora formicarum gen. nov., sp. nov., Ktedonobacter robiniae sp. nov., Dictyobacter formicarum sp. nov. and Dictyobacter arantiisoli sp. nov., belonging to the class Ktedonobacteria.</title>
        <authorList>
            <person name="Yabe S."/>
            <person name="Zheng Y."/>
            <person name="Wang C.M."/>
            <person name="Sakai Y."/>
            <person name="Abe K."/>
            <person name="Yokota A."/>
            <person name="Donadio S."/>
            <person name="Cavaletti L."/>
            <person name="Monciardini P."/>
        </authorList>
    </citation>
    <scope>NUCLEOTIDE SEQUENCE [LARGE SCALE GENOMIC DNA]</scope>
    <source>
        <strain evidence="1 2">SOSP1-30</strain>
    </source>
</reference>
<dbReference type="EMBL" id="BNJG01000002">
    <property type="protein sequence ID" value="GHO57524.1"/>
    <property type="molecule type" value="Genomic_DNA"/>
</dbReference>
<protein>
    <recommendedName>
        <fullName evidence="3">Peptidase M19</fullName>
    </recommendedName>
</protein>
<dbReference type="Pfam" id="PF01244">
    <property type="entry name" value="Peptidase_M19"/>
    <property type="match status" value="1"/>
</dbReference>
<dbReference type="InterPro" id="IPR032466">
    <property type="entry name" value="Metal_Hydrolase"/>
</dbReference>
<dbReference type="Proteomes" id="UP000654345">
    <property type="component" value="Unassembled WGS sequence"/>
</dbReference>
<organism evidence="1 2">
    <name type="scientific">Ktedonobacter robiniae</name>
    <dbReference type="NCBI Taxonomy" id="2778365"/>
    <lineage>
        <taxon>Bacteria</taxon>
        <taxon>Bacillati</taxon>
        <taxon>Chloroflexota</taxon>
        <taxon>Ktedonobacteria</taxon>
        <taxon>Ktedonobacterales</taxon>
        <taxon>Ktedonobacteraceae</taxon>
        <taxon>Ktedonobacter</taxon>
    </lineage>
</organism>
<name>A0ABQ3UXB9_9CHLR</name>